<reference evidence="1 2" key="1">
    <citation type="submission" date="2018-12" db="EMBL/GenBank/DDBJ databases">
        <title>The genome sequences of Variovorax guangxiensis DSM 27352.</title>
        <authorList>
            <person name="Gao J."/>
            <person name="Sun J."/>
        </authorList>
    </citation>
    <scope>NUCLEOTIDE SEQUENCE [LARGE SCALE GENOMIC DNA]</scope>
    <source>
        <strain evidence="1 2">DSM 27352</strain>
    </source>
</reference>
<dbReference type="AlphaFoldDB" id="A0A433MRB4"/>
<dbReference type="RefSeq" id="WP_126024524.1">
    <property type="nucleotide sequence ID" value="NZ_RXFT01000013.1"/>
</dbReference>
<sequence>MTTLYLQMTEKLSEHWRANNNAYPQKFVLSPALRAEYVHCLELMTIPGERDMSATKHMGVRIEIDEASPGVMVAADGAEVALR</sequence>
<protein>
    <submittedName>
        <fullName evidence="1">Uncharacterized protein</fullName>
    </submittedName>
</protein>
<dbReference type="Proteomes" id="UP000281118">
    <property type="component" value="Unassembled WGS sequence"/>
</dbReference>
<gene>
    <name evidence="1" type="ORF">EJP67_25425</name>
</gene>
<comment type="caution">
    <text evidence="1">The sequence shown here is derived from an EMBL/GenBank/DDBJ whole genome shotgun (WGS) entry which is preliminary data.</text>
</comment>
<evidence type="ECO:0000313" key="1">
    <source>
        <dbReference type="EMBL" id="RUR70401.1"/>
    </source>
</evidence>
<evidence type="ECO:0000313" key="2">
    <source>
        <dbReference type="Proteomes" id="UP000281118"/>
    </source>
</evidence>
<accession>A0A433MRB4</accession>
<dbReference type="EMBL" id="RXFT01000013">
    <property type="protein sequence ID" value="RUR70401.1"/>
    <property type="molecule type" value="Genomic_DNA"/>
</dbReference>
<organism evidence="1 2">
    <name type="scientific">Variovorax guangxiensis</name>
    <dbReference type="NCBI Taxonomy" id="1775474"/>
    <lineage>
        <taxon>Bacteria</taxon>
        <taxon>Pseudomonadati</taxon>
        <taxon>Pseudomonadota</taxon>
        <taxon>Betaproteobacteria</taxon>
        <taxon>Burkholderiales</taxon>
        <taxon>Comamonadaceae</taxon>
        <taxon>Variovorax</taxon>
    </lineage>
</organism>
<dbReference type="OrthoDB" id="8818285at2"/>
<proteinExistence type="predicted"/>
<name>A0A433MRB4_9BURK</name>